<protein>
    <submittedName>
        <fullName evidence="2">Uncharacterized protein</fullName>
    </submittedName>
</protein>
<evidence type="ECO:0000313" key="3">
    <source>
        <dbReference type="Proteomes" id="UP000018144"/>
    </source>
</evidence>
<accession>U4L4J6</accession>
<evidence type="ECO:0000256" key="1">
    <source>
        <dbReference type="SAM" id="MobiDB-lite"/>
    </source>
</evidence>
<feature type="compositionally biased region" description="Polar residues" evidence="1">
    <location>
        <begin position="1"/>
        <end position="11"/>
    </location>
</feature>
<dbReference type="AlphaFoldDB" id="U4L4J6"/>
<organism evidence="2 3">
    <name type="scientific">Pyronema omphalodes (strain CBS 100304)</name>
    <name type="common">Pyronema confluens</name>
    <dbReference type="NCBI Taxonomy" id="1076935"/>
    <lineage>
        <taxon>Eukaryota</taxon>
        <taxon>Fungi</taxon>
        <taxon>Dikarya</taxon>
        <taxon>Ascomycota</taxon>
        <taxon>Pezizomycotina</taxon>
        <taxon>Pezizomycetes</taxon>
        <taxon>Pezizales</taxon>
        <taxon>Pyronemataceae</taxon>
        <taxon>Pyronema</taxon>
    </lineage>
</organism>
<proteinExistence type="predicted"/>
<keyword evidence="3" id="KW-1185">Reference proteome</keyword>
<feature type="region of interest" description="Disordered" evidence="1">
    <location>
        <begin position="1"/>
        <end position="23"/>
    </location>
</feature>
<evidence type="ECO:0000313" key="2">
    <source>
        <dbReference type="EMBL" id="CCX11987.1"/>
    </source>
</evidence>
<dbReference type="EMBL" id="HF935661">
    <property type="protein sequence ID" value="CCX11987.1"/>
    <property type="molecule type" value="Genomic_DNA"/>
</dbReference>
<dbReference type="Proteomes" id="UP000018144">
    <property type="component" value="Unassembled WGS sequence"/>
</dbReference>
<gene>
    <name evidence="2" type="ORF">PCON_11581</name>
</gene>
<sequence>MLTLLPSTTSHVAPRCSDPSTQESLHHLLRPTQELQHPSTHHLQTSEPNNLQIDTMKPILFLFALFATATATSLQVKDPVDTEIEKETTDELPKNTLVKRQCWPPGWGCGPPRRNIRCCIDRGHYYNCVDSVCVKGEKIRGP</sequence>
<dbReference type="OrthoDB" id="10461443at2759"/>
<name>U4L4J6_PYROM</name>
<reference evidence="2 3" key="1">
    <citation type="journal article" date="2013" name="PLoS Genet.">
        <title>The genome and development-dependent transcriptomes of Pyronema confluens: a window into fungal evolution.</title>
        <authorList>
            <person name="Traeger S."/>
            <person name="Altegoer F."/>
            <person name="Freitag M."/>
            <person name="Gabaldon T."/>
            <person name="Kempken F."/>
            <person name="Kumar A."/>
            <person name="Marcet-Houben M."/>
            <person name="Poggeler S."/>
            <person name="Stajich J.E."/>
            <person name="Nowrousian M."/>
        </authorList>
    </citation>
    <scope>NUCLEOTIDE SEQUENCE [LARGE SCALE GENOMIC DNA]</scope>
    <source>
        <strain evidence="3">CBS 100304</strain>
        <tissue evidence="2">Vegetative mycelium</tissue>
    </source>
</reference>